<dbReference type="AlphaFoldDB" id="A0A1H6YAK5"/>
<evidence type="ECO:0000313" key="2">
    <source>
        <dbReference type="Proteomes" id="UP000183077"/>
    </source>
</evidence>
<dbReference type="PROSITE" id="PS51257">
    <property type="entry name" value="PROKAR_LIPOPROTEIN"/>
    <property type="match status" value="1"/>
</dbReference>
<evidence type="ECO:0000313" key="1">
    <source>
        <dbReference type="EMBL" id="SEJ38281.1"/>
    </source>
</evidence>
<organism evidence="1 2">
    <name type="scientific">Myroides marinus</name>
    <dbReference type="NCBI Taxonomy" id="703342"/>
    <lineage>
        <taxon>Bacteria</taxon>
        <taxon>Pseudomonadati</taxon>
        <taxon>Bacteroidota</taxon>
        <taxon>Flavobacteriia</taxon>
        <taxon>Flavobacteriales</taxon>
        <taxon>Flavobacteriaceae</taxon>
        <taxon>Myroides</taxon>
    </lineage>
</organism>
<name>A0A1H6YAK5_9FLAO</name>
<dbReference type="RefSeq" id="WP_063175057.1">
    <property type="nucleotide sequence ID" value="NZ_FNYS01000030.1"/>
</dbReference>
<dbReference type="GeneID" id="82258706"/>
<sequence>MRVYFIYVLFILVFLSCKRRDFQREFNFIVSEDLVIDTSHSISVGHRAIVSYDSIKLFDSQDLVTKFKYSVTEDGIFLIKERTSNLLYSFKDSTDIVRPGELTQFFYESVKLVDKREYQLKNEKRVIYHFVESGFDETLDSYYMYGEGFICFYKYADNSFIYLNSPKALEISSVFLNDSTFFAMLKMRNIDKQMGRQFE</sequence>
<accession>A0A1H6YAK5</accession>
<proteinExistence type="predicted"/>
<dbReference type="EMBL" id="FNYS01000030">
    <property type="protein sequence ID" value="SEJ38281.1"/>
    <property type="molecule type" value="Genomic_DNA"/>
</dbReference>
<reference evidence="1 2" key="1">
    <citation type="submission" date="2016-10" db="EMBL/GenBank/DDBJ databases">
        <authorList>
            <person name="de Groot N.N."/>
        </authorList>
    </citation>
    <scope>NUCLEOTIDE SEQUENCE [LARGE SCALE GENOMIC DNA]</scope>
    <source>
        <strain evidence="1 2">DSM 23048</strain>
    </source>
</reference>
<dbReference type="Proteomes" id="UP000183077">
    <property type="component" value="Unassembled WGS sequence"/>
</dbReference>
<protein>
    <submittedName>
        <fullName evidence="1">Uncharacterized protein</fullName>
    </submittedName>
</protein>
<gene>
    <name evidence="1" type="ORF">SAMN04488018_13018</name>
</gene>